<evidence type="ECO:0000256" key="6">
    <source>
        <dbReference type="RuleBase" id="RU361149"/>
    </source>
</evidence>
<dbReference type="PRINTS" id="PR00437">
    <property type="entry name" value="SMALLCYTKCXC"/>
</dbReference>
<feature type="domain" description="Chemokine interleukin-8-like" evidence="8">
    <location>
        <begin position="49"/>
        <end position="109"/>
    </location>
</feature>
<name>A0A8C6QAC3_NANGA</name>
<organism evidence="9 10">
    <name type="scientific">Nannospalax galili</name>
    <name type="common">Northern Israeli blind subterranean mole rat</name>
    <name type="synonym">Spalax galili</name>
    <dbReference type="NCBI Taxonomy" id="1026970"/>
    <lineage>
        <taxon>Eukaryota</taxon>
        <taxon>Metazoa</taxon>
        <taxon>Chordata</taxon>
        <taxon>Craniata</taxon>
        <taxon>Vertebrata</taxon>
        <taxon>Euteleostomi</taxon>
        <taxon>Mammalia</taxon>
        <taxon>Eutheria</taxon>
        <taxon>Euarchontoglires</taxon>
        <taxon>Glires</taxon>
        <taxon>Rodentia</taxon>
        <taxon>Myomorpha</taxon>
        <taxon>Muroidea</taxon>
        <taxon>Spalacidae</taxon>
        <taxon>Spalacinae</taxon>
        <taxon>Nannospalax</taxon>
    </lineage>
</organism>
<accession>A0A8C6QAC3</accession>
<keyword evidence="5" id="KW-1015">Disulfide bond</keyword>
<feature type="chain" id="PRO_5033983954" description="C-X-C motif chemokine" evidence="7">
    <location>
        <begin position="40"/>
        <end position="113"/>
    </location>
</feature>
<dbReference type="GeneTree" id="ENSGT00940000162559"/>
<evidence type="ECO:0000256" key="5">
    <source>
        <dbReference type="ARBA" id="ARBA00023157"/>
    </source>
</evidence>
<dbReference type="InterPro" id="IPR018048">
    <property type="entry name" value="Chemokine_CXC_CS"/>
</dbReference>
<sequence length="113" mass="12239">MKLRPSATTFCSRSRPPHNLRVLLLLSLLLAALVPTTTGQSHVKDPYLEMRCVCLNSVSGIHPNGISTLELIRPGAHCDKVELIATLKVGKKICLDPTALGVKKIVMKLLEGS</sequence>
<evidence type="ECO:0000313" key="9">
    <source>
        <dbReference type="Ensembl" id="ENSNGAP00000000290.1"/>
    </source>
</evidence>
<dbReference type="GO" id="GO:0005615">
    <property type="term" value="C:extracellular space"/>
    <property type="evidence" value="ECO:0007669"/>
    <property type="project" value="UniProtKB-UniRule"/>
</dbReference>
<comment type="similarity">
    <text evidence="2 6">Belongs to the intercrine alpha (chemokine CxC) family.</text>
</comment>
<keyword evidence="10" id="KW-1185">Reference proteome</keyword>
<dbReference type="SUPFAM" id="SSF54117">
    <property type="entry name" value="Interleukin 8-like chemokines"/>
    <property type="match status" value="1"/>
</dbReference>
<dbReference type="GO" id="GO:0008009">
    <property type="term" value="F:chemokine activity"/>
    <property type="evidence" value="ECO:0007669"/>
    <property type="project" value="Ensembl"/>
</dbReference>
<dbReference type="PRINTS" id="PR00436">
    <property type="entry name" value="INTERLEUKIN8"/>
</dbReference>
<evidence type="ECO:0000256" key="2">
    <source>
        <dbReference type="ARBA" id="ARBA00010665"/>
    </source>
</evidence>
<gene>
    <name evidence="9" type="primary">LOC108491341</name>
</gene>
<dbReference type="GO" id="GO:0002523">
    <property type="term" value="P:leukocyte migration involved in inflammatory response"/>
    <property type="evidence" value="ECO:0007669"/>
    <property type="project" value="Ensembl"/>
</dbReference>
<dbReference type="OMA" id="FVELYCM"/>
<feature type="signal peptide" evidence="7">
    <location>
        <begin position="1"/>
        <end position="39"/>
    </location>
</feature>
<dbReference type="Proteomes" id="UP000694381">
    <property type="component" value="Unassembled WGS sequence"/>
</dbReference>
<dbReference type="Pfam" id="PF00048">
    <property type="entry name" value="IL8"/>
    <property type="match status" value="1"/>
</dbReference>
<dbReference type="InterPro" id="IPR001089">
    <property type="entry name" value="Chemokine_CXC"/>
</dbReference>
<evidence type="ECO:0000259" key="8">
    <source>
        <dbReference type="SMART" id="SM00199"/>
    </source>
</evidence>
<protein>
    <recommendedName>
        <fullName evidence="6">C-X-C motif chemokine</fullName>
    </recommendedName>
</protein>
<dbReference type="AlphaFoldDB" id="A0A8C6QAC3"/>
<dbReference type="Ensembl" id="ENSNGAT00000000297.1">
    <property type="protein sequence ID" value="ENSNGAP00000000290.1"/>
    <property type="gene ID" value="ENSNGAG00000000233.1"/>
</dbReference>
<dbReference type="SMART" id="SM00199">
    <property type="entry name" value="SCY"/>
    <property type="match status" value="1"/>
</dbReference>
<dbReference type="InterPro" id="IPR036048">
    <property type="entry name" value="Interleukin_8-like_sf"/>
</dbReference>
<keyword evidence="3 6" id="KW-0202">Cytokine</keyword>
<dbReference type="PANTHER" id="PTHR12015">
    <property type="entry name" value="SMALL INDUCIBLE CYTOKINE A"/>
    <property type="match status" value="1"/>
</dbReference>
<dbReference type="FunFam" id="2.40.50.40:FF:000004">
    <property type="entry name" value="C-X-C motif chemokine"/>
    <property type="match status" value="1"/>
</dbReference>
<evidence type="ECO:0000313" key="10">
    <source>
        <dbReference type="Proteomes" id="UP000694381"/>
    </source>
</evidence>
<evidence type="ECO:0000256" key="1">
    <source>
        <dbReference type="ARBA" id="ARBA00004613"/>
    </source>
</evidence>
<comment type="subcellular location">
    <subcellularLocation>
        <location evidence="1 6">Secreted</location>
    </subcellularLocation>
</comment>
<keyword evidence="6" id="KW-0145">Chemotaxis</keyword>
<dbReference type="PANTHER" id="PTHR12015:SF198">
    <property type="entry name" value="PLATELET BASIC PROTEIN"/>
    <property type="match status" value="1"/>
</dbReference>
<evidence type="ECO:0000256" key="7">
    <source>
        <dbReference type="SAM" id="SignalP"/>
    </source>
</evidence>
<keyword evidence="4 6" id="KW-0964">Secreted</keyword>
<dbReference type="Gene3D" id="2.40.50.40">
    <property type="match status" value="1"/>
</dbReference>
<evidence type="ECO:0000256" key="3">
    <source>
        <dbReference type="ARBA" id="ARBA00022514"/>
    </source>
</evidence>
<dbReference type="CDD" id="cd00273">
    <property type="entry name" value="Chemokine_CXC"/>
    <property type="match status" value="1"/>
</dbReference>
<proteinExistence type="inferred from homology"/>
<dbReference type="InterPro" id="IPR039809">
    <property type="entry name" value="Chemokine_b/g/d"/>
</dbReference>
<dbReference type="InterPro" id="IPR033899">
    <property type="entry name" value="CXC_Chemokine_domain"/>
</dbReference>
<reference evidence="9" key="1">
    <citation type="submission" date="2025-08" db="UniProtKB">
        <authorList>
            <consortium name="Ensembl"/>
        </authorList>
    </citation>
    <scope>IDENTIFICATION</scope>
</reference>
<dbReference type="InterPro" id="IPR001811">
    <property type="entry name" value="Chemokine_IL8-like_dom"/>
</dbReference>
<keyword evidence="7" id="KW-0732">Signal</keyword>
<dbReference type="GO" id="GO:0006955">
    <property type="term" value="P:immune response"/>
    <property type="evidence" value="ECO:0007669"/>
    <property type="project" value="InterPro"/>
</dbReference>
<evidence type="ECO:0000256" key="4">
    <source>
        <dbReference type="ARBA" id="ARBA00022525"/>
    </source>
</evidence>
<reference evidence="9" key="2">
    <citation type="submission" date="2025-09" db="UniProtKB">
        <authorList>
            <consortium name="Ensembl"/>
        </authorList>
    </citation>
    <scope>IDENTIFICATION</scope>
</reference>
<dbReference type="PROSITE" id="PS00471">
    <property type="entry name" value="SMALL_CYTOKINES_CXC"/>
    <property type="match status" value="1"/>
</dbReference>